<keyword evidence="10" id="KW-1185">Reference proteome</keyword>
<dbReference type="InterPro" id="IPR027417">
    <property type="entry name" value="P-loop_NTPase"/>
</dbReference>
<name>A0A5M6IWB0_9PROT</name>
<dbReference type="InterPro" id="IPR003439">
    <property type="entry name" value="ABC_transporter-like_ATP-bd"/>
</dbReference>
<dbReference type="InterPro" id="IPR008995">
    <property type="entry name" value="Mo/tungstate-bd_C_term_dom"/>
</dbReference>
<reference evidence="9 10" key="1">
    <citation type="submission" date="2019-09" db="EMBL/GenBank/DDBJ databases">
        <title>Genome sequence of Rhodovastum atsumiense, a diverse member of the Acetobacteraceae family of non-sulfur purple photosynthetic bacteria.</title>
        <authorList>
            <person name="Meyer T."/>
            <person name="Kyndt J."/>
        </authorList>
    </citation>
    <scope>NUCLEOTIDE SEQUENCE [LARGE SCALE GENOMIC DNA]</scope>
    <source>
        <strain evidence="9 10">DSM 21279</strain>
    </source>
</reference>
<dbReference type="PROSITE" id="PS00211">
    <property type="entry name" value="ABC_TRANSPORTER_1"/>
    <property type="match status" value="1"/>
</dbReference>
<dbReference type="GO" id="GO:0016887">
    <property type="term" value="F:ATP hydrolysis activity"/>
    <property type="evidence" value="ECO:0007669"/>
    <property type="project" value="InterPro"/>
</dbReference>
<dbReference type="Gene3D" id="3.40.50.300">
    <property type="entry name" value="P-loop containing nucleotide triphosphate hydrolases"/>
    <property type="match status" value="1"/>
</dbReference>
<keyword evidence="5 9" id="KW-0067">ATP-binding</keyword>
<dbReference type="Pfam" id="PF08402">
    <property type="entry name" value="TOBE_2"/>
    <property type="match status" value="1"/>
</dbReference>
<keyword evidence="3" id="KW-0997">Cell inner membrane</keyword>
<dbReference type="PROSITE" id="PS50893">
    <property type="entry name" value="ABC_TRANSPORTER_2"/>
    <property type="match status" value="1"/>
</dbReference>
<dbReference type="InterPro" id="IPR050093">
    <property type="entry name" value="ABC_SmlMolc_Importer"/>
</dbReference>
<keyword evidence="2" id="KW-1003">Cell membrane</keyword>
<dbReference type="Proteomes" id="UP000325255">
    <property type="component" value="Unassembled WGS sequence"/>
</dbReference>
<sequence>MDAALRFQVRTEISTRAAGASVAAARAEAGMTNWTASAANGDTARPYLRIENVRKRFGAFEALRDVSLDVLPGEFVCFLGPSGCGKTTLLRAIAGLDPQSSGRIEQGGRDISLLPPSQRDFGIVFQSYALFPNLSVRRNVGYGLEHRKMRRAEVDRRCTELLELVGLADQAEKYPAQLSGGQQQRVALARALATSPGLLLLDEPLSALDAKVRLHLRQEIKDLQRRLGVTTIMVTHDQEEALTMADRIVVMRSGVIEQVGRPGDIYGDPANPFVADFIGTMNFLPGTLIGPRHVRLGSIEIEHAAPLDGLAAGDSVSLCVRPEDVAIADAAIAAPANRMQARIADLDFLGNVFRARLAPDCLEGMILTADLPTAQVRQHGLATDQTLPIALPSERLRVYRAAP</sequence>
<evidence type="ECO:0000259" key="8">
    <source>
        <dbReference type="PROSITE" id="PS50893"/>
    </source>
</evidence>
<proteinExistence type="predicted"/>
<dbReference type="Gene3D" id="2.40.50.100">
    <property type="match status" value="1"/>
</dbReference>
<evidence type="ECO:0000256" key="5">
    <source>
        <dbReference type="ARBA" id="ARBA00022840"/>
    </source>
</evidence>
<keyword evidence="7" id="KW-0472">Membrane</keyword>
<dbReference type="InterPro" id="IPR017666">
    <property type="entry name" value="AminoethylPonate_ABC_PhnT2"/>
</dbReference>
<dbReference type="PANTHER" id="PTHR42781">
    <property type="entry name" value="SPERMIDINE/PUTRESCINE IMPORT ATP-BINDING PROTEIN POTA"/>
    <property type="match status" value="1"/>
</dbReference>
<evidence type="ECO:0000256" key="1">
    <source>
        <dbReference type="ARBA" id="ARBA00022448"/>
    </source>
</evidence>
<dbReference type="InterPro" id="IPR003593">
    <property type="entry name" value="AAA+_ATPase"/>
</dbReference>
<evidence type="ECO:0000256" key="4">
    <source>
        <dbReference type="ARBA" id="ARBA00022741"/>
    </source>
</evidence>
<dbReference type="GO" id="GO:0043190">
    <property type="term" value="C:ATP-binding cassette (ABC) transporter complex"/>
    <property type="evidence" value="ECO:0007669"/>
    <property type="project" value="InterPro"/>
</dbReference>
<keyword evidence="6" id="KW-1278">Translocase</keyword>
<dbReference type="SMART" id="SM00382">
    <property type="entry name" value="AAA"/>
    <property type="match status" value="1"/>
</dbReference>
<dbReference type="GO" id="GO:0022857">
    <property type="term" value="F:transmembrane transporter activity"/>
    <property type="evidence" value="ECO:0007669"/>
    <property type="project" value="InterPro"/>
</dbReference>
<evidence type="ECO:0000313" key="10">
    <source>
        <dbReference type="Proteomes" id="UP000325255"/>
    </source>
</evidence>
<dbReference type="InterPro" id="IPR017871">
    <property type="entry name" value="ABC_transporter-like_CS"/>
</dbReference>
<dbReference type="NCBIfam" id="TIGR03265">
    <property type="entry name" value="PhnT2"/>
    <property type="match status" value="1"/>
</dbReference>
<dbReference type="OrthoDB" id="9802264at2"/>
<dbReference type="InterPro" id="IPR013611">
    <property type="entry name" value="Transp-assoc_OB_typ2"/>
</dbReference>
<accession>A0A5M6IWB0</accession>
<evidence type="ECO:0000256" key="2">
    <source>
        <dbReference type="ARBA" id="ARBA00022475"/>
    </source>
</evidence>
<dbReference type="EMBL" id="VWPK01000011">
    <property type="protein sequence ID" value="KAA5612616.1"/>
    <property type="molecule type" value="Genomic_DNA"/>
</dbReference>
<evidence type="ECO:0000313" key="9">
    <source>
        <dbReference type="EMBL" id="KAA5612616.1"/>
    </source>
</evidence>
<dbReference type="AlphaFoldDB" id="A0A5M6IWB0"/>
<dbReference type="GO" id="GO:0015697">
    <property type="term" value="P:quaternary ammonium group transport"/>
    <property type="evidence" value="ECO:0007669"/>
    <property type="project" value="UniProtKB-ARBA"/>
</dbReference>
<organism evidence="9 10">
    <name type="scientific">Rhodovastum atsumiense</name>
    <dbReference type="NCBI Taxonomy" id="504468"/>
    <lineage>
        <taxon>Bacteria</taxon>
        <taxon>Pseudomonadati</taxon>
        <taxon>Pseudomonadota</taxon>
        <taxon>Alphaproteobacteria</taxon>
        <taxon>Acetobacterales</taxon>
        <taxon>Acetobacteraceae</taxon>
        <taxon>Rhodovastum</taxon>
    </lineage>
</organism>
<dbReference type="SUPFAM" id="SSF52540">
    <property type="entry name" value="P-loop containing nucleoside triphosphate hydrolases"/>
    <property type="match status" value="1"/>
</dbReference>
<dbReference type="PANTHER" id="PTHR42781:SF5">
    <property type="entry name" value="PUTRESCINE TRANSPORT ATP-BINDING PROTEIN POTG"/>
    <property type="match status" value="1"/>
</dbReference>
<evidence type="ECO:0000256" key="3">
    <source>
        <dbReference type="ARBA" id="ARBA00022519"/>
    </source>
</evidence>
<protein>
    <submittedName>
        <fullName evidence="9">Putative 2-aminoethylphosphonate ABC transporter ATP-binding protein</fullName>
    </submittedName>
</protein>
<feature type="domain" description="ABC transporter" evidence="8">
    <location>
        <begin position="48"/>
        <end position="278"/>
    </location>
</feature>
<dbReference type="FunFam" id="3.40.50.300:FF:000425">
    <property type="entry name" value="Probable ABC transporter, ATP-binding subunit"/>
    <property type="match status" value="1"/>
</dbReference>
<dbReference type="GO" id="GO:0005524">
    <property type="term" value="F:ATP binding"/>
    <property type="evidence" value="ECO:0007669"/>
    <property type="project" value="UniProtKB-KW"/>
</dbReference>
<gene>
    <name evidence="9" type="ORF">F1189_09185</name>
</gene>
<dbReference type="SUPFAM" id="SSF50331">
    <property type="entry name" value="MOP-like"/>
    <property type="match status" value="1"/>
</dbReference>
<dbReference type="Pfam" id="PF00005">
    <property type="entry name" value="ABC_tran"/>
    <property type="match status" value="1"/>
</dbReference>
<evidence type="ECO:0000256" key="6">
    <source>
        <dbReference type="ARBA" id="ARBA00022967"/>
    </source>
</evidence>
<comment type="caution">
    <text evidence="9">The sequence shown here is derived from an EMBL/GenBank/DDBJ whole genome shotgun (WGS) entry which is preliminary data.</text>
</comment>
<keyword evidence="1" id="KW-0813">Transport</keyword>
<keyword evidence="4" id="KW-0547">Nucleotide-binding</keyword>
<evidence type="ECO:0000256" key="7">
    <source>
        <dbReference type="ARBA" id="ARBA00023136"/>
    </source>
</evidence>